<dbReference type="OrthoDB" id="7032307at2"/>
<keyword evidence="5 10" id="KW-0997">Cell inner membrane</keyword>
<keyword evidence="10" id="KW-0735">Signal-anchor</keyword>
<keyword evidence="6" id="KW-0812">Transmembrane</keyword>
<dbReference type="InterPro" id="IPR037682">
    <property type="entry name" value="TonB_C"/>
</dbReference>
<evidence type="ECO:0000256" key="3">
    <source>
        <dbReference type="ARBA" id="ARBA00022448"/>
    </source>
</evidence>
<dbReference type="GO" id="GO:0030288">
    <property type="term" value="C:outer membrane-bounded periplasmic space"/>
    <property type="evidence" value="ECO:0007669"/>
    <property type="project" value="InterPro"/>
</dbReference>
<dbReference type="RefSeq" id="WP_064680362.1">
    <property type="nucleotide sequence ID" value="NZ_CP014870.1"/>
</dbReference>
<evidence type="ECO:0000256" key="7">
    <source>
        <dbReference type="ARBA" id="ARBA00022927"/>
    </source>
</evidence>
<comment type="subcellular location">
    <subcellularLocation>
        <location evidence="1 10">Cell inner membrane</location>
        <topology evidence="1 10">Single-pass membrane protein</topology>
        <orientation evidence="1 10">Periplasmic side</orientation>
    </subcellularLocation>
</comment>
<dbReference type="PANTHER" id="PTHR33446">
    <property type="entry name" value="PROTEIN TONB-RELATED"/>
    <property type="match status" value="1"/>
</dbReference>
<organism evidence="12 13">
    <name type="scientific">Pseudomonas silesiensis</name>
    <dbReference type="NCBI Taxonomy" id="1853130"/>
    <lineage>
        <taxon>Bacteria</taxon>
        <taxon>Pseudomonadati</taxon>
        <taxon>Pseudomonadota</taxon>
        <taxon>Gammaproteobacteria</taxon>
        <taxon>Pseudomonadales</taxon>
        <taxon>Pseudomonadaceae</taxon>
        <taxon>Pseudomonas</taxon>
    </lineage>
</organism>
<sequence>MRWFAFVLLLGLSADIRAGEFFLIPENNPKPIYPPALLRAGITGNVRVEFIANADGSVSKVRILESDHPDLAEASRVAIEQWRFKHWTVDSDKPAKHKIIAPLIFRLDLDSPIHTNQWLKKLKCRDVNEQLLNVPESAWVDAAPFHYTRAYLSNVFHVTQLPKEQRLEWIAKLNKRVPNIVRSCRSGPVLKYMSLLPEEIRQLL</sequence>
<dbReference type="InterPro" id="IPR006260">
    <property type="entry name" value="TonB/TolA_C"/>
</dbReference>
<evidence type="ECO:0000256" key="2">
    <source>
        <dbReference type="ARBA" id="ARBA00006555"/>
    </source>
</evidence>
<dbReference type="InterPro" id="IPR051045">
    <property type="entry name" value="TonB-dependent_transducer"/>
</dbReference>
<keyword evidence="7 10" id="KW-0653">Protein transport</keyword>
<dbReference type="GO" id="GO:0098797">
    <property type="term" value="C:plasma membrane protein complex"/>
    <property type="evidence" value="ECO:0007669"/>
    <property type="project" value="TreeGrafter"/>
</dbReference>
<dbReference type="GO" id="GO:0055085">
    <property type="term" value="P:transmembrane transport"/>
    <property type="evidence" value="ECO:0007669"/>
    <property type="project" value="InterPro"/>
</dbReference>
<evidence type="ECO:0000256" key="5">
    <source>
        <dbReference type="ARBA" id="ARBA00022519"/>
    </source>
</evidence>
<keyword evidence="3 10" id="KW-0813">Transport</keyword>
<reference evidence="12 13" key="1">
    <citation type="journal article" date="2018" name="Syst. Appl. Microbiol.">
        <title>Pseudomonas silesiensis sp. nov. strain A3T isolated from a biological pesticide sewage treatment plant and analysis of the complete genome sequence.</title>
        <authorList>
            <person name="Kaminski M.A."/>
            <person name="Furmanczyk E.M."/>
            <person name="Sobczak A."/>
            <person name="Dziembowski A."/>
            <person name="Lipinski L."/>
        </authorList>
    </citation>
    <scope>NUCLEOTIDE SEQUENCE [LARGE SCALE GENOMIC DNA]</scope>
    <source>
        <strain evidence="12 13">A3</strain>
    </source>
</reference>
<evidence type="ECO:0000256" key="9">
    <source>
        <dbReference type="ARBA" id="ARBA00023136"/>
    </source>
</evidence>
<dbReference type="GO" id="GO:0031992">
    <property type="term" value="F:energy transducer activity"/>
    <property type="evidence" value="ECO:0007669"/>
    <property type="project" value="InterPro"/>
</dbReference>
<evidence type="ECO:0000256" key="8">
    <source>
        <dbReference type="ARBA" id="ARBA00022989"/>
    </source>
</evidence>
<accession>A0A191Z1F9</accession>
<dbReference type="SUPFAM" id="SSF74653">
    <property type="entry name" value="TolA/TonB C-terminal domain"/>
    <property type="match status" value="1"/>
</dbReference>
<evidence type="ECO:0000256" key="10">
    <source>
        <dbReference type="RuleBase" id="RU362123"/>
    </source>
</evidence>
<dbReference type="KEGG" id="psil:PMA3_29055"/>
<evidence type="ECO:0000256" key="6">
    <source>
        <dbReference type="ARBA" id="ARBA00022692"/>
    </source>
</evidence>
<dbReference type="Gene3D" id="3.30.1150.10">
    <property type="match status" value="1"/>
</dbReference>
<comment type="function">
    <text evidence="10">Interacts with outer membrane receptor proteins that carry out high-affinity binding and energy dependent uptake into the periplasmic space of specific substrates. It could act to transduce energy from the cytoplasmic membrane to specific energy-requiring processes in the outer membrane, resulting in the release into the periplasm of ligands bound by these outer membrane proteins.</text>
</comment>
<comment type="similarity">
    <text evidence="2 10">Belongs to the TonB family.</text>
</comment>
<evidence type="ECO:0000256" key="4">
    <source>
        <dbReference type="ARBA" id="ARBA00022475"/>
    </source>
</evidence>
<keyword evidence="8" id="KW-1133">Transmembrane helix</keyword>
<dbReference type="EMBL" id="CP014870">
    <property type="protein sequence ID" value="ANJ58997.1"/>
    <property type="molecule type" value="Genomic_DNA"/>
</dbReference>
<dbReference type="Proteomes" id="UP000078354">
    <property type="component" value="Chromosome"/>
</dbReference>
<dbReference type="GO" id="GO:0015031">
    <property type="term" value="P:protein transport"/>
    <property type="evidence" value="ECO:0007669"/>
    <property type="project" value="UniProtKB-UniRule"/>
</dbReference>
<dbReference type="NCBIfam" id="TIGR01352">
    <property type="entry name" value="tonB_Cterm"/>
    <property type="match status" value="1"/>
</dbReference>
<gene>
    <name evidence="12" type="ORF">PMA3_29055</name>
</gene>
<dbReference type="InterPro" id="IPR003538">
    <property type="entry name" value="TonB"/>
</dbReference>
<evidence type="ECO:0000313" key="12">
    <source>
        <dbReference type="EMBL" id="ANJ58997.1"/>
    </source>
</evidence>
<evidence type="ECO:0000259" key="11">
    <source>
        <dbReference type="PROSITE" id="PS52015"/>
    </source>
</evidence>
<keyword evidence="13" id="KW-1185">Reference proteome</keyword>
<keyword evidence="9" id="KW-0472">Membrane</keyword>
<name>A0A191Z1F9_9PSED</name>
<dbReference type="PRINTS" id="PR01374">
    <property type="entry name" value="TONBPROTEIN"/>
</dbReference>
<dbReference type="Pfam" id="PF03544">
    <property type="entry name" value="TonB_C"/>
    <property type="match status" value="1"/>
</dbReference>
<dbReference type="AlphaFoldDB" id="A0A191Z1F9"/>
<dbReference type="STRING" id="1853130.PMA3_29055"/>
<keyword evidence="4 10" id="KW-1003">Cell membrane</keyword>
<proteinExistence type="inferred from homology"/>
<protein>
    <recommendedName>
        <fullName evidence="10">Protein TonB</fullName>
    </recommendedName>
</protein>
<dbReference type="PANTHER" id="PTHR33446:SF2">
    <property type="entry name" value="PROTEIN TONB"/>
    <property type="match status" value="1"/>
</dbReference>
<evidence type="ECO:0000256" key="1">
    <source>
        <dbReference type="ARBA" id="ARBA00004383"/>
    </source>
</evidence>
<feature type="domain" description="TonB C-terminal" evidence="11">
    <location>
        <begin position="18"/>
        <end position="114"/>
    </location>
</feature>
<dbReference type="PROSITE" id="PS52015">
    <property type="entry name" value="TONB_CTD"/>
    <property type="match status" value="1"/>
</dbReference>
<evidence type="ECO:0000313" key="13">
    <source>
        <dbReference type="Proteomes" id="UP000078354"/>
    </source>
</evidence>
<dbReference type="GO" id="GO:0015891">
    <property type="term" value="P:siderophore transport"/>
    <property type="evidence" value="ECO:0007669"/>
    <property type="project" value="InterPro"/>
</dbReference>